<sequence length="68" mass="7612">MALPSSGGTDSLEPVIVPILQRVDLRQSTSIYKETLQQIKVRNCALISTGGRPKDDLELQSQRAMDRW</sequence>
<feature type="region of interest" description="Disordered" evidence="1">
    <location>
        <begin position="49"/>
        <end position="68"/>
    </location>
</feature>
<reference evidence="2 3" key="1">
    <citation type="submission" date="2019-11" db="EMBL/GenBank/DDBJ databases">
        <title>Whole genome sequence of Oryza granulata.</title>
        <authorList>
            <person name="Li W."/>
        </authorList>
    </citation>
    <scope>NUCLEOTIDE SEQUENCE [LARGE SCALE GENOMIC DNA]</scope>
    <source>
        <strain evidence="3">cv. Menghai</strain>
        <tissue evidence="2">Leaf</tissue>
    </source>
</reference>
<protein>
    <submittedName>
        <fullName evidence="2">Uncharacterized protein</fullName>
    </submittedName>
</protein>
<dbReference type="AlphaFoldDB" id="A0A6G1CKV1"/>
<comment type="caution">
    <text evidence="2">The sequence shown here is derived from an EMBL/GenBank/DDBJ whole genome shotgun (WGS) entry which is preliminary data.</text>
</comment>
<gene>
    <name evidence="2" type="ORF">E2562_035050</name>
</gene>
<evidence type="ECO:0000256" key="1">
    <source>
        <dbReference type="SAM" id="MobiDB-lite"/>
    </source>
</evidence>
<dbReference type="EMBL" id="SPHZ02000009">
    <property type="protein sequence ID" value="KAF0900760.1"/>
    <property type="molecule type" value="Genomic_DNA"/>
</dbReference>
<dbReference type="Proteomes" id="UP000479710">
    <property type="component" value="Unassembled WGS sequence"/>
</dbReference>
<proteinExistence type="predicted"/>
<feature type="compositionally biased region" description="Polar residues" evidence="1">
    <location>
        <begin position="59"/>
        <end position="68"/>
    </location>
</feature>
<keyword evidence="3" id="KW-1185">Reference proteome</keyword>
<organism evidence="2 3">
    <name type="scientific">Oryza meyeriana var. granulata</name>
    <dbReference type="NCBI Taxonomy" id="110450"/>
    <lineage>
        <taxon>Eukaryota</taxon>
        <taxon>Viridiplantae</taxon>
        <taxon>Streptophyta</taxon>
        <taxon>Embryophyta</taxon>
        <taxon>Tracheophyta</taxon>
        <taxon>Spermatophyta</taxon>
        <taxon>Magnoliopsida</taxon>
        <taxon>Liliopsida</taxon>
        <taxon>Poales</taxon>
        <taxon>Poaceae</taxon>
        <taxon>BOP clade</taxon>
        <taxon>Oryzoideae</taxon>
        <taxon>Oryzeae</taxon>
        <taxon>Oryzinae</taxon>
        <taxon>Oryza</taxon>
        <taxon>Oryza meyeriana</taxon>
    </lineage>
</organism>
<evidence type="ECO:0000313" key="3">
    <source>
        <dbReference type="Proteomes" id="UP000479710"/>
    </source>
</evidence>
<accession>A0A6G1CKV1</accession>
<name>A0A6G1CKV1_9ORYZ</name>
<evidence type="ECO:0000313" key="2">
    <source>
        <dbReference type="EMBL" id="KAF0900760.1"/>
    </source>
</evidence>